<comment type="caution">
    <text evidence="1">The sequence shown here is derived from an EMBL/GenBank/DDBJ whole genome shotgun (WGS) entry which is preliminary data.</text>
</comment>
<protein>
    <submittedName>
        <fullName evidence="1">Uncharacterized protein</fullName>
    </submittedName>
</protein>
<evidence type="ECO:0000313" key="2">
    <source>
        <dbReference type="Proteomes" id="UP001352263"/>
    </source>
</evidence>
<proteinExistence type="predicted"/>
<evidence type="ECO:0000313" key="1">
    <source>
        <dbReference type="EMBL" id="MEC4720260.1"/>
    </source>
</evidence>
<keyword evidence="2" id="KW-1185">Reference proteome</keyword>
<gene>
    <name evidence="1" type="ORF">RY831_13955</name>
</gene>
<dbReference type="Proteomes" id="UP001352263">
    <property type="component" value="Unassembled WGS sequence"/>
</dbReference>
<organism evidence="1 2">
    <name type="scientific">Noviherbaspirillum album</name>
    <dbReference type="NCBI Taxonomy" id="3080276"/>
    <lineage>
        <taxon>Bacteria</taxon>
        <taxon>Pseudomonadati</taxon>
        <taxon>Pseudomonadota</taxon>
        <taxon>Betaproteobacteria</taxon>
        <taxon>Burkholderiales</taxon>
        <taxon>Oxalobacteraceae</taxon>
        <taxon>Noviherbaspirillum</taxon>
    </lineage>
</organism>
<dbReference type="EMBL" id="JAWIIV010000010">
    <property type="protein sequence ID" value="MEC4720260.1"/>
    <property type="molecule type" value="Genomic_DNA"/>
</dbReference>
<accession>A0ABU6J9D7</accession>
<dbReference type="RefSeq" id="WP_326506970.1">
    <property type="nucleotide sequence ID" value="NZ_JAWIIV010000010.1"/>
</dbReference>
<name>A0ABU6J9D7_9BURK</name>
<sequence length="119" mass="13673">MTSHETKRLTLVRDLLELSKPLEEIVPQLAVLDLDYEGDGIELKKKHLTLALQRYLQGVLSHSDIESWANQIEGREDVQFESGCEQLVEEVLYELANPDLTKPLNQPRARMLIDRFSIS</sequence>
<reference evidence="1 2" key="1">
    <citation type="submission" date="2023-10" db="EMBL/GenBank/DDBJ databases">
        <title>Noviherbaspirillum sp. CPCC 100848 genome assembly.</title>
        <authorList>
            <person name="Li X.Y."/>
            <person name="Fang X.M."/>
        </authorList>
    </citation>
    <scope>NUCLEOTIDE SEQUENCE [LARGE SCALE GENOMIC DNA]</scope>
    <source>
        <strain evidence="1 2">CPCC 100848</strain>
    </source>
</reference>